<feature type="region of interest" description="Disordered" evidence="7">
    <location>
        <begin position="109"/>
        <end position="128"/>
    </location>
</feature>
<sequence length="374" mass="38964">MCAAPLLPLEDALRILAAAFPPPATPEIRADRDDPALDLSSMDGAALRSQDGAAPRRVLGTLFAGDDPAAFRVEPGTCVRIMTGAALPPGADAVVPVEDLVQGPQGLTPAAPPLPGAHVRPRGSQARKGDLLLPPGAPAGAGHTGLLAQVGLPTPPLARLRVGIVPTGDEITAHPAPHQIRDSNGPMLEALAHALGAEVRRLPPLPDRPEAVRDFLLGLGDLQILLTSGGVSAGDKDHLPRVLEAMGARILFHRIRLKPGKPMLTALLDGRVILGLPGNPVSSYMNALLFLPVAMAGLQGRRAPDPWKEGRLAAAVPNPGDRPLLHPCRREGRDLHPLPSQGSADLVRLAQADAFAWVPEGGMGAGPTRYLDTL</sequence>
<evidence type="ECO:0000256" key="1">
    <source>
        <dbReference type="ARBA" id="ARBA00002901"/>
    </source>
</evidence>
<dbReference type="Gene3D" id="2.40.340.10">
    <property type="entry name" value="MoeA, C-terminal, domain IV"/>
    <property type="match status" value="1"/>
</dbReference>
<dbReference type="InterPro" id="IPR036135">
    <property type="entry name" value="MoeA_linker/N_sf"/>
</dbReference>
<dbReference type="Pfam" id="PF00994">
    <property type="entry name" value="MoCF_biosynth"/>
    <property type="match status" value="1"/>
</dbReference>
<comment type="similarity">
    <text evidence="3 6">Belongs to the MoeA family.</text>
</comment>
<dbReference type="RefSeq" id="WP_316415047.1">
    <property type="nucleotide sequence ID" value="NZ_AP027080.1"/>
</dbReference>
<dbReference type="InterPro" id="IPR005110">
    <property type="entry name" value="MoeA_linker/N"/>
</dbReference>
<dbReference type="GO" id="GO:0006777">
    <property type="term" value="P:Mo-molybdopterin cofactor biosynthetic process"/>
    <property type="evidence" value="ECO:0007669"/>
    <property type="project" value="UniProtKB-UniRule"/>
</dbReference>
<reference evidence="10" key="1">
    <citation type="journal article" date="2023" name="Int. J. Syst. Evol. Microbiol.">
        <title>Mesoterricola silvestris gen. nov., sp. nov., Mesoterricola sediminis sp. nov., Geothrix oryzae sp. nov., Geothrix edaphica sp. nov., Geothrix rubra sp. nov., and Geothrix limicola sp. nov., six novel members of Acidobacteriota isolated from soils.</title>
        <authorList>
            <person name="Itoh H."/>
            <person name="Sugisawa Y."/>
            <person name="Mise K."/>
            <person name="Xu Z."/>
            <person name="Kuniyasu M."/>
            <person name="Ushijima N."/>
            <person name="Kawano K."/>
            <person name="Kobayashi E."/>
            <person name="Shiratori Y."/>
            <person name="Masuda Y."/>
            <person name="Senoo K."/>
        </authorList>
    </citation>
    <scope>NUCLEOTIDE SEQUENCE [LARGE SCALE GENOMIC DNA]</scope>
    <source>
        <strain evidence="10">W79</strain>
    </source>
</reference>
<dbReference type="GO" id="GO:0061599">
    <property type="term" value="F:molybdopterin molybdotransferase activity"/>
    <property type="evidence" value="ECO:0007669"/>
    <property type="project" value="UniProtKB-UniRule"/>
</dbReference>
<dbReference type="InterPro" id="IPR005111">
    <property type="entry name" value="MoeA_C_domain_IV"/>
</dbReference>
<keyword evidence="6" id="KW-0460">Magnesium</keyword>
<dbReference type="GO" id="GO:0046872">
    <property type="term" value="F:metal ion binding"/>
    <property type="evidence" value="ECO:0007669"/>
    <property type="project" value="UniProtKB-UniRule"/>
</dbReference>
<evidence type="ECO:0000256" key="5">
    <source>
        <dbReference type="ARBA" id="ARBA00047317"/>
    </source>
</evidence>
<keyword evidence="10" id="KW-1185">Reference proteome</keyword>
<dbReference type="Gene3D" id="3.40.980.10">
    <property type="entry name" value="MoaB/Mog-like domain"/>
    <property type="match status" value="1"/>
</dbReference>
<dbReference type="SUPFAM" id="SSF63882">
    <property type="entry name" value="MoeA N-terminal region -like"/>
    <property type="match status" value="1"/>
</dbReference>
<keyword evidence="6" id="KW-0808">Transferase</keyword>
<dbReference type="InterPro" id="IPR036688">
    <property type="entry name" value="MoeA_C_domain_IV_sf"/>
</dbReference>
<dbReference type="SUPFAM" id="SSF63867">
    <property type="entry name" value="MoeA C-terminal domain-like"/>
    <property type="match status" value="1"/>
</dbReference>
<dbReference type="Gene3D" id="3.90.105.10">
    <property type="entry name" value="Molybdopterin biosynthesis moea protein, domain 2"/>
    <property type="match status" value="1"/>
</dbReference>
<evidence type="ECO:0000256" key="3">
    <source>
        <dbReference type="ARBA" id="ARBA00010763"/>
    </source>
</evidence>
<evidence type="ECO:0000256" key="2">
    <source>
        <dbReference type="ARBA" id="ARBA00005046"/>
    </source>
</evidence>
<comment type="pathway">
    <text evidence="2 6">Cofactor biosynthesis; molybdopterin biosynthesis.</text>
</comment>
<dbReference type="PANTHER" id="PTHR10192:SF5">
    <property type="entry name" value="GEPHYRIN"/>
    <property type="match status" value="1"/>
</dbReference>
<comment type="catalytic activity">
    <reaction evidence="5">
        <text>adenylyl-molybdopterin + molybdate = Mo-molybdopterin + AMP + H(+)</text>
        <dbReference type="Rhea" id="RHEA:35047"/>
        <dbReference type="ChEBI" id="CHEBI:15378"/>
        <dbReference type="ChEBI" id="CHEBI:36264"/>
        <dbReference type="ChEBI" id="CHEBI:62727"/>
        <dbReference type="ChEBI" id="CHEBI:71302"/>
        <dbReference type="ChEBI" id="CHEBI:456215"/>
        <dbReference type="EC" id="2.10.1.1"/>
    </reaction>
</comment>
<dbReference type="Proteomes" id="UP001238179">
    <property type="component" value="Chromosome"/>
</dbReference>
<dbReference type="Pfam" id="PF03454">
    <property type="entry name" value="MoeA_C"/>
    <property type="match status" value="1"/>
</dbReference>
<dbReference type="PANTHER" id="PTHR10192">
    <property type="entry name" value="MOLYBDOPTERIN BIOSYNTHESIS PROTEIN"/>
    <property type="match status" value="1"/>
</dbReference>
<keyword evidence="4 6" id="KW-0501">Molybdenum cofactor biosynthesis</keyword>
<gene>
    <name evidence="9" type="ORF">METEAL_13140</name>
</gene>
<dbReference type="SUPFAM" id="SSF53218">
    <property type="entry name" value="Molybdenum cofactor biosynthesis proteins"/>
    <property type="match status" value="1"/>
</dbReference>
<dbReference type="AlphaFoldDB" id="A0AA48K8H8"/>
<dbReference type="EMBL" id="AP027080">
    <property type="protein sequence ID" value="BDU72140.1"/>
    <property type="molecule type" value="Genomic_DNA"/>
</dbReference>
<comment type="function">
    <text evidence="1 6">Catalyzes the insertion of molybdate into adenylated molybdopterin with the concomitant release of AMP.</text>
</comment>
<evidence type="ECO:0000259" key="8">
    <source>
        <dbReference type="SMART" id="SM00852"/>
    </source>
</evidence>
<evidence type="ECO:0000256" key="7">
    <source>
        <dbReference type="SAM" id="MobiDB-lite"/>
    </source>
</evidence>
<evidence type="ECO:0000313" key="9">
    <source>
        <dbReference type="EMBL" id="BDU72140.1"/>
    </source>
</evidence>
<feature type="domain" description="MoaB/Mog" evidence="8">
    <location>
        <begin position="163"/>
        <end position="297"/>
    </location>
</feature>
<accession>A0AA48K8H8</accession>
<dbReference type="InterPro" id="IPR038987">
    <property type="entry name" value="MoeA-like"/>
</dbReference>
<proteinExistence type="inferred from homology"/>
<protein>
    <recommendedName>
        <fullName evidence="6">Molybdopterin molybdenumtransferase</fullName>
        <ecNumber evidence="6">2.10.1.1</ecNumber>
    </recommendedName>
</protein>
<dbReference type="Pfam" id="PF03453">
    <property type="entry name" value="MoeA_N"/>
    <property type="match status" value="1"/>
</dbReference>
<dbReference type="EC" id="2.10.1.1" evidence="6"/>
<dbReference type="CDD" id="cd00887">
    <property type="entry name" value="MoeA"/>
    <property type="match status" value="1"/>
</dbReference>
<name>A0AA48K8H8_9BACT</name>
<dbReference type="InterPro" id="IPR036425">
    <property type="entry name" value="MoaB/Mog-like_dom_sf"/>
</dbReference>
<dbReference type="InterPro" id="IPR001453">
    <property type="entry name" value="MoaB/Mog_dom"/>
</dbReference>
<evidence type="ECO:0000256" key="6">
    <source>
        <dbReference type="RuleBase" id="RU365090"/>
    </source>
</evidence>
<dbReference type="SMART" id="SM00852">
    <property type="entry name" value="MoCF_biosynth"/>
    <property type="match status" value="1"/>
</dbReference>
<dbReference type="KEGG" id="msil:METEAL_13140"/>
<organism evidence="9 10">
    <name type="scientific">Mesoterricola silvestris</name>
    <dbReference type="NCBI Taxonomy" id="2927979"/>
    <lineage>
        <taxon>Bacteria</taxon>
        <taxon>Pseudomonadati</taxon>
        <taxon>Acidobacteriota</taxon>
        <taxon>Holophagae</taxon>
        <taxon>Holophagales</taxon>
        <taxon>Holophagaceae</taxon>
        <taxon>Mesoterricola</taxon>
    </lineage>
</organism>
<keyword evidence="6" id="KW-0500">Molybdenum</keyword>
<dbReference type="GO" id="GO:0005829">
    <property type="term" value="C:cytosol"/>
    <property type="evidence" value="ECO:0007669"/>
    <property type="project" value="TreeGrafter"/>
</dbReference>
<evidence type="ECO:0000313" key="10">
    <source>
        <dbReference type="Proteomes" id="UP001238179"/>
    </source>
</evidence>
<comment type="cofactor">
    <cofactor evidence="6">
        <name>Mg(2+)</name>
        <dbReference type="ChEBI" id="CHEBI:18420"/>
    </cofactor>
</comment>
<dbReference type="Gene3D" id="2.170.190.11">
    <property type="entry name" value="Molybdopterin biosynthesis moea protein, domain 3"/>
    <property type="match status" value="1"/>
</dbReference>
<evidence type="ECO:0000256" key="4">
    <source>
        <dbReference type="ARBA" id="ARBA00023150"/>
    </source>
</evidence>
<keyword evidence="6" id="KW-0479">Metal-binding</keyword>